<evidence type="ECO:0000256" key="10">
    <source>
        <dbReference type="ARBA" id="ARBA00061452"/>
    </source>
</evidence>
<sequence>MPAGDYEPAEMEEQWQERWVDEDVYAYDEDAAVDSNTVYSIDTPPPTVSGSLHMGHLYGHTLQDFAARYHRMAGDEVLFPFGYDDNGIASERLTEEELGIRHGDFSRREFQEKCREVCKGYEAEFTEKMQELGTSIDWNRTYKTIEPRVQKISQLSFLDLYEQGREYRKKAPAIWCPECETAISQVEMEDADRHTHFNDVRFDLTEPTDEGRDSFVIGTTRPELLPACVSVFVHPDDEENADLVGETAEVPIFGHEVPIIEDDRVDLEKGTGVVMCCTFGDQKDIEWYQAHDLPLRVAIDESGTMTDIAEAYEGLSTHEAREEIVEDLEDAGHLVDREPHEHTVQVHERCEVDVEFRVSRQWYIDILGHKDEYLEAGREMEWYPEKMFTRYEHWIEGLEWDWLISRQRDSGIPFPVWYCEECDHEVVADREQLPADPLADDPPVDSCPECGHGEFRPEEDVLDTWATSSLTPLINADWDPETLGDGELAAGDLANPELYPFDVRPQGHDIISFWLFHTVVKCYEHTGEVPFDSVLINGFVLDENREKMSKSKGNVVAPSEVISEYPMDAVRYWAASSGVGDDFPYRDTDIVAGEKLIRKLWNASKLVDNLTAEEATPPSERDAPAELDTLDEWLLAELDDLVADLTSHFEVHEYAKARNRLRTFFWNTFCDDYLEIAKERDSESTRYALALAHETFLKLWAPVMPHVTEELWHEFYVDGDVDDVDAAETSIHVSDWPEPRGFDADLEAGETAMEVISALRKYKTDEQLALNADLAHVEVFGAITGFEDAITGVMHVDELTVHESSPEITTEVADIDLDYSTLGPKYGGQVNEFDSAIADGDYEIADGELHVAGETLAADEFEVREERTYAGDGEMVETENAVVVVH</sequence>
<dbReference type="InterPro" id="IPR009080">
    <property type="entry name" value="tRNAsynth_Ia_anticodon-bd"/>
</dbReference>
<dbReference type="Pfam" id="PF08264">
    <property type="entry name" value="Anticodon_1"/>
    <property type="match status" value="1"/>
</dbReference>
<accession>A0ABD5VF76</accession>
<comment type="caution">
    <text evidence="14">The sequence shown here is derived from an EMBL/GenBank/DDBJ whole genome shotgun (WGS) entry which is preliminary data.</text>
</comment>
<dbReference type="InterPro" id="IPR013155">
    <property type="entry name" value="M/V/L/I-tRNA-synth_anticd-bd"/>
</dbReference>
<gene>
    <name evidence="11" type="primary">valS</name>
    <name evidence="14" type="ORF">ACFQGB_07575</name>
</gene>
<evidence type="ECO:0000256" key="4">
    <source>
        <dbReference type="ARBA" id="ARBA00022741"/>
    </source>
</evidence>
<dbReference type="PANTHER" id="PTHR11946:SF93">
    <property type="entry name" value="VALINE--TRNA LIGASE, CHLOROPLASTIC_MITOCHONDRIAL 2"/>
    <property type="match status" value="1"/>
</dbReference>
<dbReference type="PRINTS" id="PR00986">
    <property type="entry name" value="TRNASYNTHVAL"/>
</dbReference>
<evidence type="ECO:0000256" key="9">
    <source>
        <dbReference type="ARBA" id="ARBA00055630"/>
    </source>
</evidence>
<evidence type="ECO:0000259" key="12">
    <source>
        <dbReference type="Pfam" id="PF00133"/>
    </source>
</evidence>
<organism evidence="14 15">
    <name type="scientific">Halorubellus litoreus</name>
    <dbReference type="NCBI Taxonomy" id="755308"/>
    <lineage>
        <taxon>Archaea</taxon>
        <taxon>Methanobacteriati</taxon>
        <taxon>Methanobacteriota</taxon>
        <taxon>Stenosarchaea group</taxon>
        <taxon>Halobacteria</taxon>
        <taxon>Halobacteriales</taxon>
        <taxon>Halorubellaceae</taxon>
        <taxon>Halorubellus</taxon>
    </lineage>
</organism>
<dbReference type="InterPro" id="IPR002303">
    <property type="entry name" value="Valyl-tRNA_ligase"/>
</dbReference>
<dbReference type="Gene3D" id="3.40.50.620">
    <property type="entry name" value="HUPs"/>
    <property type="match status" value="2"/>
</dbReference>
<keyword evidence="3 11" id="KW-0436">Ligase</keyword>
<dbReference type="FunFam" id="3.40.50.620:FF:000192">
    <property type="entry name" value="Valine--tRNA ligase"/>
    <property type="match status" value="1"/>
</dbReference>
<evidence type="ECO:0000256" key="7">
    <source>
        <dbReference type="ARBA" id="ARBA00023146"/>
    </source>
</evidence>
<comment type="function">
    <text evidence="9 11">Catalyzes the attachment of valine to tRNA(Val). As ValRS can inadvertently accommodate and process structurally similar amino acids such as threonine, to avoid such errors, it has a 'posttransfer' editing activity that hydrolyzes mischarged Thr-tRNA(Val) in a tRNA-dependent manner.</text>
</comment>
<dbReference type="Proteomes" id="UP001596395">
    <property type="component" value="Unassembled WGS sequence"/>
</dbReference>
<dbReference type="PANTHER" id="PTHR11946">
    <property type="entry name" value="VALYL-TRNA SYNTHETASES"/>
    <property type="match status" value="1"/>
</dbReference>
<feature type="short sequence motif" description="'HIGH' region" evidence="11">
    <location>
        <begin position="46"/>
        <end position="56"/>
    </location>
</feature>
<comment type="domain">
    <text evidence="11">ValRS has two distinct active sites: one for aminoacylation and one for editing. The misactivated threonine is translocated from the active site to the editing site.</text>
</comment>
<comment type="catalytic activity">
    <reaction evidence="8 11">
        <text>tRNA(Val) + L-valine + ATP = L-valyl-tRNA(Val) + AMP + diphosphate</text>
        <dbReference type="Rhea" id="RHEA:10704"/>
        <dbReference type="Rhea" id="RHEA-COMP:9672"/>
        <dbReference type="Rhea" id="RHEA-COMP:9708"/>
        <dbReference type="ChEBI" id="CHEBI:30616"/>
        <dbReference type="ChEBI" id="CHEBI:33019"/>
        <dbReference type="ChEBI" id="CHEBI:57762"/>
        <dbReference type="ChEBI" id="CHEBI:78442"/>
        <dbReference type="ChEBI" id="CHEBI:78537"/>
        <dbReference type="ChEBI" id="CHEBI:456215"/>
        <dbReference type="EC" id="6.1.1.9"/>
    </reaction>
</comment>
<evidence type="ECO:0000313" key="15">
    <source>
        <dbReference type="Proteomes" id="UP001596395"/>
    </source>
</evidence>
<dbReference type="GO" id="GO:0005737">
    <property type="term" value="C:cytoplasm"/>
    <property type="evidence" value="ECO:0007669"/>
    <property type="project" value="UniProtKB-SubCell"/>
</dbReference>
<keyword evidence="6 11" id="KW-0648">Protein biosynthesis</keyword>
<dbReference type="NCBIfam" id="NF009687">
    <property type="entry name" value="PRK13208.1"/>
    <property type="match status" value="1"/>
</dbReference>
<evidence type="ECO:0000313" key="14">
    <source>
        <dbReference type="EMBL" id="MFC6952722.1"/>
    </source>
</evidence>
<keyword evidence="2 11" id="KW-0963">Cytoplasm</keyword>
<dbReference type="EMBL" id="JBHSXN010000002">
    <property type="protein sequence ID" value="MFC6952722.1"/>
    <property type="molecule type" value="Genomic_DNA"/>
</dbReference>
<dbReference type="PROSITE" id="PS00178">
    <property type="entry name" value="AA_TRNA_LIGASE_I"/>
    <property type="match status" value="1"/>
</dbReference>
<dbReference type="RefSeq" id="WP_336349709.1">
    <property type="nucleotide sequence ID" value="NZ_JAZAQL010000002.1"/>
</dbReference>
<comment type="similarity">
    <text evidence="10 11">Belongs to the class-I aminoacyl-tRNA synthetase family. ValS type 2 subfamily.</text>
</comment>
<evidence type="ECO:0000256" key="11">
    <source>
        <dbReference type="HAMAP-Rule" id="MF_02005"/>
    </source>
</evidence>
<proteinExistence type="inferred from homology"/>
<dbReference type="InterPro" id="IPR001412">
    <property type="entry name" value="aa-tRNA-synth_I_CS"/>
</dbReference>
<feature type="domain" description="Methionyl/Valyl/Leucyl/Isoleucyl-tRNA synthetase anticodon-binding" evidence="13">
    <location>
        <begin position="631"/>
        <end position="776"/>
    </location>
</feature>
<dbReference type="NCBIfam" id="TIGR00422">
    <property type="entry name" value="valS"/>
    <property type="match status" value="1"/>
</dbReference>
<evidence type="ECO:0000256" key="3">
    <source>
        <dbReference type="ARBA" id="ARBA00022598"/>
    </source>
</evidence>
<keyword evidence="15" id="KW-1185">Reference proteome</keyword>
<reference evidence="14 15" key="1">
    <citation type="journal article" date="2019" name="Int. J. Syst. Evol. Microbiol.">
        <title>The Global Catalogue of Microorganisms (GCM) 10K type strain sequencing project: providing services to taxonomists for standard genome sequencing and annotation.</title>
        <authorList>
            <consortium name="The Broad Institute Genomics Platform"/>
            <consortium name="The Broad Institute Genome Sequencing Center for Infectious Disease"/>
            <person name="Wu L."/>
            <person name="Ma J."/>
        </authorList>
    </citation>
    <scope>NUCLEOTIDE SEQUENCE [LARGE SCALE GENOMIC DNA]</scope>
    <source>
        <strain evidence="14 15">GX26</strain>
    </source>
</reference>
<evidence type="ECO:0000256" key="8">
    <source>
        <dbReference type="ARBA" id="ARBA00047552"/>
    </source>
</evidence>
<dbReference type="SUPFAM" id="SSF47323">
    <property type="entry name" value="Anticodon-binding domain of a subclass of class I aminoacyl-tRNA synthetases"/>
    <property type="match status" value="1"/>
</dbReference>
<dbReference type="SUPFAM" id="SSF50677">
    <property type="entry name" value="ValRS/IleRS/LeuRS editing domain"/>
    <property type="match status" value="1"/>
</dbReference>
<dbReference type="Gene3D" id="1.10.730.10">
    <property type="entry name" value="Isoleucyl-tRNA Synthetase, Domain 1"/>
    <property type="match status" value="1"/>
</dbReference>
<dbReference type="GO" id="GO:0005524">
    <property type="term" value="F:ATP binding"/>
    <property type="evidence" value="ECO:0007669"/>
    <property type="project" value="UniProtKB-UniRule"/>
</dbReference>
<comment type="subcellular location">
    <subcellularLocation>
        <location evidence="1 11">Cytoplasm</location>
    </subcellularLocation>
</comment>
<dbReference type="InterPro" id="IPR022874">
    <property type="entry name" value="Valine-tRNA_ligase_type_2"/>
</dbReference>
<dbReference type="CDD" id="cd07962">
    <property type="entry name" value="Anticodon_Ia_Val"/>
    <property type="match status" value="1"/>
</dbReference>
<evidence type="ECO:0000256" key="1">
    <source>
        <dbReference type="ARBA" id="ARBA00004496"/>
    </source>
</evidence>
<dbReference type="Pfam" id="PF00133">
    <property type="entry name" value="tRNA-synt_1"/>
    <property type="match status" value="1"/>
</dbReference>
<keyword evidence="5 11" id="KW-0067">ATP-binding</keyword>
<dbReference type="AlphaFoldDB" id="A0ABD5VF76"/>
<evidence type="ECO:0000256" key="5">
    <source>
        <dbReference type="ARBA" id="ARBA00022840"/>
    </source>
</evidence>
<dbReference type="InterPro" id="IPR002300">
    <property type="entry name" value="aa-tRNA-synth_Ia"/>
</dbReference>
<feature type="domain" description="Aminoacyl-tRNA synthetase class Ia" evidence="12">
    <location>
        <begin position="14"/>
        <end position="582"/>
    </location>
</feature>
<dbReference type="InterPro" id="IPR033705">
    <property type="entry name" value="Anticodon_Ia_Val"/>
</dbReference>
<protein>
    <recommendedName>
        <fullName evidence="11">Valine--tRNA ligase</fullName>
        <ecNumber evidence="11">6.1.1.9</ecNumber>
    </recommendedName>
    <alternativeName>
        <fullName evidence="11">Valyl-tRNA synthetase</fullName>
        <shortName evidence="11">ValRS</shortName>
    </alternativeName>
</protein>
<dbReference type="EC" id="6.1.1.9" evidence="11"/>
<dbReference type="HAMAP" id="MF_02005">
    <property type="entry name" value="Val_tRNA_synth_type2"/>
    <property type="match status" value="1"/>
</dbReference>
<keyword evidence="7 11" id="KW-0030">Aminoacyl-tRNA synthetase</keyword>
<evidence type="ECO:0000256" key="6">
    <source>
        <dbReference type="ARBA" id="ARBA00022917"/>
    </source>
</evidence>
<dbReference type="SUPFAM" id="SSF52374">
    <property type="entry name" value="Nucleotidylyl transferase"/>
    <property type="match status" value="1"/>
</dbReference>
<evidence type="ECO:0000256" key="2">
    <source>
        <dbReference type="ARBA" id="ARBA00022490"/>
    </source>
</evidence>
<evidence type="ECO:0000259" key="13">
    <source>
        <dbReference type="Pfam" id="PF08264"/>
    </source>
</evidence>
<feature type="short sequence motif" description="'KMSKS' region" evidence="11">
    <location>
        <begin position="547"/>
        <end position="551"/>
    </location>
</feature>
<dbReference type="GO" id="GO:0006438">
    <property type="term" value="P:valyl-tRNA aminoacylation"/>
    <property type="evidence" value="ECO:0007669"/>
    <property type="project" value="UniProtKB-UniRule"/>
</dbReference>
<dbReference type="GO" id="GO:0004832">
    <property type="term" value="F:valine-tRNA ligase activity"/>
    <property type="evidence" value="ECO:0007669"/>
    <property type="project" value="UniProtKB-UniRule"/>
</dbReference>
<dbReference type="InterPro" id="IPR014729">
    <property type="entry name" value="Rossmann-like_a/b/a_fold"/>
</dbReference>
<feature type="binding site" evidence="11">
    <location>
        <position position="550"/>
    </location>
    <ligand>
        <name>ATP</name>
        <dbReference type="ChEBI" id="CHEBI:30616"/>
    </ligand>
</feature>
<name>A0ABD5VF76_9EURY</name>
<keyword evidence="4 11" id="KW-0547">Nucleotide-binding</keyword>
<dbReference type="InterPro" id="IPR009008">
    <property type="entry name" value="Val/Leu/Ile-tRNA-synth_edit"/>
</dbReference>